<dbReference type="EMBL" id="UINC01001758">
    <property type="protein sequence ID" value="SUZ88159.1"/>
    <property type="molecule type" value="Genomic_DNA"/>
</dbReference>
<dbReference type="PANTHER" id="PTHR43385">
    <property type="entry name" value="RIBOFLAVIN TRANSPORTER RIBJ"/>
    <property type="match status" value="1"/>
</dbReference>
<dbReference type="Pfam" id="PF07690">
    <property type="entry name" value="MFS_1"/>
    <property type="match status" value="1"/>
</dbReference>
<evidence type="ECO:0000256" key="2">
    <source>
        <dbReference type="ARBA" id="ARBA00022448"/>
    </source>
</evidence>
<keyword evidence="4 6" id="KW-1133">Transmembrane helix</keyword>
<feature type="transmembrane region" description="Helical" evidence="6">
    <location>
        <begin position="97"/>
        <end position="116"/>
    </location>
</feature>
<reference evidence="7" key="1">
    <citation type="submission" date="2018-05" db="EMBL/GenBank/DDBJ databases">
        <authorList>
            <person name="Lanie J.A."/>
            <person name="Ng W.-L."/>
            <person name="Kazmierczak K.M."/>
            <person name="Andrzejewski T.M."/>
            <person name="Davidsen T.M."/>
            <person name="Wayne K.J."/>
            <person name="Tettelin H."/>
            <person name="Glass J.I."/>
            <person name="Rusch D."/>
            <person name="Podicherti R."/>
            <person name="Tsui H.-C.T."/>
            <person name="Winkler M.E."/>
        </authorList>
    </citation>
    <scope>NUCLEOTIDE SEQUENCE</scope>
</reference>
<dbReference type="PANTHER" id="PTHR43385:SF1">
    <property type="entry name" value="RIBOFLAVIN TRANSPORTER RIBJ"/>
    <property type="match status" value="1"/>
</dbReference>
<feature type="transmembrane region" description="Helical" evidence="6">
    <location>
        <begin position="234"/>
        <end position="254"/>
    </location>
</feature>
<dbReference type="GO" id="GO:0016020">
    <property type="term" value="C:membrane"/>
    <property type="evidence" value="ECO:0007669"/>
    <property type="project" value="UniProtKB-SubCell"/>
</dbReference>
<feature type="non-terminal residue" evidence="7">
    <location>
        <position position="357"/>
    </location>
</feature>
<keyword evidence="2" id="KW-0813">Transport</keyword>
<comment type="subcellular location">
    <subcellularLocation>
        <location evidence="1">Membrane</location>
        <topology evidence="1">Multi-pass membrane protein</topology>
    </subcellularLocation>
</comment>
<feature type="transmembrane region" description="Helical" evidence="6">
    <location>
        <begin position="47"/>
        <end position="64"/>
    </location>
</feature>
<feature type="transmembrane region" description="Helical" evidence="6">
    <location>
        <begin position="71"/>
        <end position="91"/>
    </location>
</feature>
<accession>A0A381RBD4</accession>
<feature type="transmembrane region" description="Helical" evidence="6">
    <location>
        <begin position="128"/>
        <end position="149"/>
    </location>
</feature>
<proteinExistence type="predicted"/>
<sequence length="357" mass="35362">MRPPTRTLVGCVLLSGALGTMHAYSLFIEPFESALGVGRGGASSAYSVALASLTVVVLVGHPLFRRVPGPLVALVAAGGAALGLLIASTATSLTTLVIGYGVMFGAFNGLGYAFSLQRAAEADPDRRGLALGLVTAAYALGGASAAILLGGQITENGAPGALRLLAISIAVTGIATSLLVGTGRATTRGPAARLTKPDLRLVARLWAAYGLAVIAGLMALGHGAAIVDEAGGPGAAAVALAGLASASGGVWIALVADRTETDRLLRRLPVGSAGVLGLAAMASNGVVMVVALAGIAFAYGAVIAVYPLAVAQSFGEDGYPPAYGRVFTAWGTAGLVGPFGAGLLFEATGTYRVPLLV</sequence>
<evidence type="ECO:0000256" key="4">
    <source>
        <dbReference type="ARBA" id="ARBA00022989"/>
    </source>
</evidence>
<name>A0A381RBD4_9ZZZZ</name>
<dbReference type="GO" id="GO:0022857">
    <property type="term" value="F:transmembrane transporter activity"/>
    <property type="evidence" value="ECO:0007669"/>
    <property type="project" value="InterPro"/>
</dbReference>
<keyword evidence="5 6" id="KW-0472">Membrane</keyword>
<feature type="transmembrane region" description="Helical" evidence="6">
    <location>
        <begin position="275"/>
        <end position="306"/>
    </location>
</feature>
<feature type="transmembrane region" description="Helical" evidence="6">
    <location>
        <begin position="201"/>
        <end position="222"/>
    </location>
</feature>
<protein>
    <recommendedName>
        <fullName evidence="8">Major facilitator superfamily (MFS) profile domain-containing protein</fullName>
    </recommendedName>
</protein>
<dbReference type="SUPFAM" id="SSF103473">
    <property type="entry name" value="MFS general substrate transporter"/>
    <property type="match status" value="1"/>
</dbReference>
<evidence type="ECO:0000256" key="1">
    <source>
        <dbReference type="ARBA" id="ARBA00004141"/>
    </source>
</evidence>
<dbReference type="InterPro" id="IPR036259">
    <property type="entry name" value="MFS_trans_sf"/>
</dbReference>
<evidence type="ECO:0000256" key="6">
    <source>
        <dbReference type="SAM" id="Phobius"/>
    </source>
</evidence>
<keyword evidence="3 6" id="KW-0812">Transmembrane</keyword>
<dbReference type="InterPro" id="IPR011701">
    <property type="entry name" value="MFS"/>
</dbReference>
<dbReference type="InterPro" id="IPR052983">
    <property type="entry name" value="MFS_Riboflavin_Transporter"/>
</dbReference>
<evidence type="ECO:0000313" key="7">
    <source>
        <dbReference type="EMBL" id="SUZ88159.1"/>
    </source>
</evidence>
<evidence type="ECO:0008006" key="8">
    <source>
        <dbReference type="Google" id="ProtNLM"/>
    </source>
</evidence>
<dbReference type="Gene3D" id="1.20.1250.20">
    <property type="entry name" value="MFS general substrate transporter like domains"/>
    <property type="match status" value="1"/>
</dbReference>
<dbReference type="AlphaFoldDB" id="A0A381RBD4"/>
<feature type="transmembrane region" description="Helical" evidence="6">
    <location>
        <begin position="161"/>
        <end position="180"/>
    </location>
</feature>
<evidence type="ECO:0000256" key="3">
    <source>
        <dbReference type="ARBA" id="ARBA00022692"/>
    </source>
</evidence>
<evidence type="ECO:0000256" key="5">
    <source>
        <dbReference type="ARBA" id="ARBA00023136"/>
    </source>
</evidence>
<gene>
    <name evidence="7" type="ORF">METZ01_LOCUS41013</name>
</gene>
<organism evidence="7">
    <name type="scientific">marine metagenome</name>
    <dbReference type="NCBI Taxonomy" id="408172"/>
    <lineage>
        <taxon>unclassified sequences</taxon>
        <taxon>metagenomes</taxon>
        <taxon>ecological metagenomes</taxon>
    </lineage>
</organism>
<feature type="transmembrane region" description="Helical" evidence="6">
    <location>
        <begin position="326"/>
        <end position="345"/>
    </location>
</feature>